<organism evidence="2">
    <name type="scientific">uncultured Poseidoniia archaeon</name>
    <dbReference type="NCBI Taxonomy" id="1697135"/>
    <lineage>
        <taxon>Archaea</taxon>
        <taxon>Methanobacteriati</taxon>
        <taxon>Thermoplasmatota</taxon>
        <taxon>Candidatus Poseidoniia</taxon>
        <taxon>environmental samples</taxon>
    </lineage>
</organism>
<protein>
    <submittedName>
        <fullName evidence="2">Uncharacterized protein</fullName>
    </submittedName>
</protein>
<keyword evidence="1" id="KW-0812">Transmembrane</keyword>
<feature type="transmembrane region" description="Helical" evidence="1">
    <location>
        <begin position="22"/>
        <end position="42"/>
    </location>
</feature>
<dbReference type="EMBL" id="KP211911">
    <property type="protein sequence ID" value="ANV80872.1"/>
    <property type="molecule type" value="Genomic_DNA"/>
</dbReference>
<dbReference type="AlphaFoldDB" id="A0A1B1TF34"/>
<accession>A0A1B1TF34</accession>
<feature type="transmembrane region" description="Helical" evidence="1">
    <location>
        <begin position="80"/>
        <end position="97"/>
    </location>
</feature>
<feature type="transmembrane region" description="Helical" evidence="1">
    <location>
        <begin position="159"/>
        <end position="178"/>
    </location>
</feature>
<reference evidence="2" key="2">
    <citation type="journal article" date="2015" name="ISME J.">
        <title>A new class of marine Euryarchaeota group II from the Mediterranean deep chlorophyll maximum.</title>
        <authorList>
            <person name="Martin-Cuadrado A.B."/>
            <person name="Garcia-Heredia I."/>
            <person name="Molto A.G."/>
            <person name="Lopez-Ubeda R."/>
            <person name="Kimes N."/>
            <person name="Lopez-Garcia P."/>
            <person name="Moreira D."/>
            <person name="Rodriguez-Valera F."/>
        </authorList>
    </citation>
    <scope>NUCLEOTIDE SEQUENCE</scope>
</reference>
<sequence>MSEDNDDSTTVLEMIMNPNKTLANWFVSLGLLGLFLAVLNIIGCIHPNYRVSWGGVFTLEATNKAFGTLEDAASFVPSDAIFMALCAGLVFLGFRTINQQEGGVAAWFKSIFVNETWPALADPSVGGWSRLAGAWCLLLGVVNYLYFGLNSIGWIDPGVYSVTIALLSFGLALNYFSFAPEGDENLD</sequence>
<reference evidence="2" key="1">
    <citation type="submission" date="2014-11" db="EMBL/GenBank/DDBJ databases">
        <authorList>
            <person name="Zhu J."/>
            <person name="Qi W."/>
            <person name="Song R."/>
        </authorList>
    </citation>
    <scope>NUCLEOTIDE SEQUENCE</scope>
</reference>
<keyword evidence="1" id="KW-0472">Membrane</keyword>
<evidence type="ECO:0000256" key="1">
    <source>
        <dbReference type="SAM" id="Phobius"/>
    </source>
</evidence>
<proteinExistence type="predicted"/>
<name>A0A1B1TF34_9ARCH</name>
<keyword evidence="1" id="KW-1133">Transmembrane helix</keyword>
<feature type="transmembrane region" description="Helical" evidence="1">
    <location>
        <begin position="127"/>
        <end position="147"/>
    </location>
</feature>
<evidence type="ECO:0000313" key="2">
    <source>
        <dbReference type="EMBL" id="ANV80872.1"/>
    </source>
</evidence>